<evidence type="ECO:0000313" key="8">
    <source>
        <dbReference type="EMBL" id="PJE59946.1"/>
    </source>
</evidence>
<comment type="catalytic activity">
    <reaction evidence="6">
        <text>cytidine(1402) in 16S rRNA + S-adenosyl-L-methionine = 2'-O-methylcytidine(1402) in 16S rRNA + S-adenosyl-L-homocysteine + H(+)</text>
        <dbReference type="Rhea" id="RHEA:42924"/>
        <dbReference type="Rhea" id="RHEA-COMP:10285"/>
        <dbReference type="Rhea" id="RHEA-COMP:10286"/>
        <dbReference type="ChEBI" id="CHEBI:15378"/>
        <dbReference type="ChEBI" id="CHEBI:57856"/>
        <dbReference type="ChEBI" id="CHEBI:59789"/>
        <dbReference type="ChEBI" id="CHEBI:74495"/>
        <dbReference type="ChEBI" id="CHEBI:82748"/>
        <dbReference type="EC" id="2.1.1.198"/>
    </reaction>
</comment>
<dbReference type="GO" id="GO:0005737">
    <property type="term" value="C:cytoplasm"/>
    <property type="evidence" value="ECO:0007669"/>
    <property type="project" value="UniProtKB-SubCell"/>
</dbReference>
<comment type="caution">
    <text evidence="8">The sequence shown here is derived from an EMBL/GenBank/DDBJ whole genome shotgun (WGS) entry which is preliminary data.</text>
</comment>
<proteinExistence type="inferred from homology"/>
<dbReference type="Gene3D" id="3.40.1010.10">
    <property type="entry name" value="Cobalt-precorrin-4 Transmethylase, Domain 1"/>
    <property type="match status" value="1"/>
</dbReference>
<comment type="subcellular location">
    <subcellularLocation>
        <location evidence="6">Cytoplasm</location>
    </subcellularLocation>
</comment>
<gene>
    <name evidence="6 8" type="primary">rsmI</name>
    <name evidence="8" type="ORF">COU85_00895</name>
</gene>
<keyword evidence="5 6" id="KW-0949">S-adenosyl-L-methionine</keyword>
<dbReference type="AlphaFoldDB" id="A0A2M8KJ56"/>
<comment type="function">
    <text evidence="6">Catalyzes the 2'-O-methylation of the ribose of cytidine 1402 (C1402) in 16S rRNA.</text>
</comment>
<keyword evidence="1 6" id="KW-0963">Cytoplasm</keyword>
<name>A0A2M8KJ56_9BACT</name>
<dbReference type="PANTHER" id="PTHR46111">
    <property type="entry name" value="RIBOSOMAL RNA SMALL SUBUNIT METHYLTRANSFERASE I"/>
    <property type="match status" value="1"/>
</dbReference>
<dbReference type="HAMAP" id="MF_01877">
    <property type="entry name" value="16SrRNA_methyltr_I"/>
    <property type="match status" value="1"/>
</dbReference>
<evidence type="ECO:0000256" key="4">
    <source>
        <dbReference type="ARBA" id="ARBA00022679"/>
    </source>
</evidence>
<keyword evidence="2 6" id="KW-0698">rRNA processing</keyword>
<evidence type="ECO:0000256" key="6">
    <source>
        <dbReference type="HAMAP-Rule" id="MF_01877"/>
    </source>
</evidence>
<protein>
    <recommendedName>
        <fullName evidence="6">Ribosomal RNA small subunit methyltransferase I</fullName>
        <ecNumber evidence="6">2.1.1.198</ecNumber>
    </recommendedName>
    <alternativeName>
        <fullName evidence="6">16S rRNA 2'-O-ribose C1402 methyltransferase</fullName>
    </alternativeName>
    <alternativeName>
        <fullName evidence="6">rRNA (cytidine-2'-O-)-methyltransferase RsmI</fullName>
    </alternativeName>
</protein>
<dbReference type="InterPro" id="IPR014777">
    <property type="entry name" value="4pyrrole_Mease_sub1"/>
</dbReference>
<dbReference type="InterPro" id="IPR014776">
    <property type="entry name" value="4pyrrole_Mease_sub2"/>
</dbReference>
<evidence type="ECO:0000256" key="3">
    <source>
        <dbReference type="ARBA" id="ARBA00022603"/>
    </source>
</evidence>
<dbReference type="InterPro" id="IPR000878">
    <property type="entry name" value="4pyrrol_Mease"/>
</dbReference>
<organism evidence="8 9">
    <name type="scientific">Candidatus Portnoybacteria bacterium CG10_big_fil_rev_8_21_14_0_10_44_7</name>
    <dbReference type="NCBI Taxonomy" id="1974816"/>
    <lineage>
        <taxon>Bacteria</taxon>
        <taxon>Candidatus Portnoyibacteriota</taxon>
    </lineage>
</organism>
<keyword evidence="3 6" id="KW-0489">Methyltransferase</keyword>
<dbReference type="InterPro" id="IPR008189">
    <property type="entry name" value="rRNA_ssu_MeTfrase_I"/>
</dbReference>
<accession>A0A2M8KJ56</accession>
<dbReference type="Gene3D" id="3.30.950.10">
    <property type="entry name" value="Methyltransferase, Cobalt-precorrin-4 Transmethylase, Domain 2"/>
    <property type="match status" value="1"/>
</dbReference>
<evidence type="ECO:0000256" key="1">
    <source>
        <dbReference type="ARBA" id="ARBA00022490"/>
    </source>
</evidence>
<dbReference type="NCBIfam" id="TIGR00096">
    <property type="entry name" value="16S rRNA (cytidine(1402)-2'-O)-methyltransferase"/>
    <property type="match status" value="1"/>
</dbReference>
<dbReference type="PANTHER" id="PTHR46111:SF1">
    <property type="entry name" value="RIBOSOMAL RNA SMALL SUBUNIT METHYLTRANSFERASE I"/>
    <property type="match status" value="1"/>
</dbReference>
<evidence type="ECO:0000313" key="9">
    <source>
        <dbReference type="Proteomes" id="UP000231086"/>
    </source>
</evidence>
<evidence type="ECO:0000256" key="5">
    <source>
        <dbReference type="ARBA" id="ARBA00022691"/>
    </source>
</evidence>
<reference evidence="9" key="1">
    <citation type="submission" date="2017-09" db="EMBL/GenBank/DDBJ databases">
        <title>Depth-based differentiation of microbial function through sediment-hosted aquifers and enrichment of novel symbionts in the deep terrestrial subsurface.</title>
        <authorList>
            <person name="Probst A.J."/>
            <person name="Ladd B."/>
            <person name="Jarett J.K."/>
            <person name="Geller-Mcgrath D.E."/>
            <person name="Sieber C.M.K."/>
            <person name="Emerson J.B."/>
            <person name="Anantharaman K."/>
            <person name="Thomas B.C."/>
            <person name="Malmstrom R."/>
            <person name="Stieglmeier M."/>
            <person name="Klingl A."/>
            <person name="Woyke T."/>
            <person name="Ryan C.M."/>
            <person name="Banfield J.F."/>
        </authorList>
    </citation>
    <scope>NUCLEOTIDE SEQUENCE [LARGE SCALE GENOMIC DNA]</scope>
</reference>
<dbReference type="FunFam" id="3.40.1010.10:FF:000007">
    <property type="entry name" value="Ribosomal RNA small subunit methyltransferase I"/>
    <property type="match status" value="1"/>
</dbReference>
<dbReference type="CDD" id="cd11648">
    <property type="entry name" value="RsmI"/>
    <property type="match status" value="1"/>
</dbReference>
<dbReference type="Proteomes" id="UP000231086">
    <property type="component" value="Unassembled WGS sequence"/>
</dbReference>
<evidence type="ECO:0000256" key="2">
    <source>
        <dbReference type="ARBA" id="ARBA00022552"/>
    </source>
</evidence>
<comment type="similarity">
    <text evidence="6">Belongs to the methyltransferase superfamily. RsmI family.</text>
</comment>
<feature type="domain" description="Tetrapyrrole methylase" evidence="7">
    <location>
        <begin position="11"/>
        <end position="205"/>
    </location>
</feature>
<dbReference type="EC" id="2.1.1.198" evidence="6"/>
<dbReference type="SUPFAM" id="SSF53790">
    <property type="entry name" value="Tetrapyrrole methylase"/>
    <property type="match status" value="1"/>
</dbReference>
<keyword evidence="4 6" id="KW-0808">Transferase</keyword>
<dbReference type="PIRSF" id="PIRSF005917">
    <property type="entry name" value="MTase_YraL"/>
    <property type="match status" value="1"/>
</dbReference>
<dbReference type="Pfam" id="PF00590">
    <property type="entry name" value="TP_methylase"/>
    <property type="match status" value="1"/>
</dbReference>
<dbReference type="InterPro" id="IPR035996">
    <property type="entry name" value="4pyrrol_Methylase_sf"/>
</dbReference>
<dbReference type="GO" id="GO:0070677">
    <property type="term" value="F:rRNA (cytosine-2'-O-)-methyltransferase activity"/>
    <property type="evidence" value="ECO:0007669"/>
    <property type="project" value="UniProtKB-UniRule"/>
</dbReference>
<evidence type="ECO:0000259" key="7">
    <source>
        <dbReference type="Pfam" id="PF00590"/>
    </source>
</evidence>
<sequence length="226" mass="25425">MKKEKDKNQGKLFVVATPIGNLDDLSPRALNVLAKVDFIACEDTRVTKKIMFAFGLNKELVSFHQHSQLQKIDQITNRLKAGQKAALLTDAGTPAISDPGSQLIKELLKENIEIMPIPGPSALTTLWSVAGIDGHYFLFLGFPPHKKGREKFFQEVLASKYPVIIYESPHRIFKALESLSDRELVVGRELTKLHETIYRGSGREIKEILESDRNNQKGEFTILVKI</sequence>
<dbReference type="EMBL" id="PFEA01000018">
    <property type="protein sequence ID" value="PJE59946.1"/>
    <property type="molecule type" value="Genomic_DNA"/>
</dbReference>